<dbReference type="Proteomes" id="UP000095287">
    <property type="component" value="Unplaced"/>
</dbReference>
<evidence type="ECO:0000256" key="1">
    <source>
        <dbReference type="SAM" id="MobiDB-lite"/>
    </source>
</evidence>
<evidence type="ECO:0000313" key="3">
    <source>
        <dbReference type="WBParaSite" id="L893_g23122.t1"/>
    </source>
</evidence>
<accession>A0A1I7Z5T8</accession>
<proteinExistence type="predicted"/>
<name>A0A1I7Z5T8_9BILA</name>
<protein>
    <submittedName>
        <fullName evidence="3">Uncharacterized protein</fullName>
    </submittedName>
</protein>
<reference evidence="3" key="1">
    <citation type="submission" date="2016-11" db="UniProtKB">
        <authorList>
            <consortium name="WormBaseParasite"/>
        </authorList>
    </citation>
    <scope>IDENTIFICATION</scope>
</reference>
<evidence type="ECO:0000313" key="2">
    <source>
        <dbReference type="Proteomes" id="UP000095287"/>
    </source>
</evidence>
<feature type="region of interest" description="Disordered" evidence="1">
    <location>
        <begin position="83"/>
        <end position="107"/>
    </location>
</feature>
<organism evidence="2 3">
    <name type="scientific">Steinernema glaseri</name>
    <dbReference type="NCBI Taxonomy" id="37863"/>
    <lineage>
        <taxon>Eukaryota</taxon>
        <taxon>Metazoa</taxon>
        <taxon>Ecdysozoa</taxon>
        <taxon>Nematoda</taxon>
        <taxon>Chromadorea</taxon>
        <taxon>Rhabditida</taxon>
        <taxon>Tylenchina</taxon>
        <taxon>Panagrolaimomorpha</taxon>
        <taxon>Strongyloidoidea</taxon>
        <taxon>Steinernematidae</taxon>
        <taxon>Steinernema</taxon>
    </lineage>
</organism>
<sequence length="107" mass="11501">MRSDRSSRASGWTYEVRIPKFGGAKMTLGRSSSPYRIGNATCMTCTRASATMSRSTKDNAMPTMIGSASRDNTTASAFLLAARTNQPQIGTTTNSSRSPSRNERAVV</sequence>
<dbReference type="AlphaFoldDB" id="A0A1I7Z5T8"/>
<dbReference type="WBParaSite" id="L893_g23122.t1">
    <property type="protein sequence ID" value="L893_g23122.t1"/>
    <property type="gene ID" value="L893_g23122"/>
</dbReference>
<keyword evidence="2" id="KW-1185">Reference proteome</keyword>
<feature type="region of interest" description="Disordered" evidence="1">
    <location>
        <begin position="48"/>
        <end position="68"/>
    </location>
</feature>